<feature type="transmembrane region" description="Helical" evidence="2">
    <location>
        <begin position="64"/>
        <end position="86"/>
    </location>
</feature>
<comment type="caution">
    <text evidence="4">The sequence shown here is derived from an EMBL/GenBank/DDBJ whole genome shotgun (WGS) entry which is preliminary data.</text>
</comment>
<keyword evidence="3" id="KW-0732">Signal</keyword>
<accession>A0ABD3USV4</accession>
<keyword evidence="2" id="KW-0812">Transmembrane</keyword>
<keyword evidence="5" id="KW-1185">Reference proteome</keyword>
<name>A0ABD3USV4_SINWO</name>
<reference evidence="4 5" key="1">
    <citation type="submission" date="2024-11" db="EMBL/GenBank/DDBJ databases">
        <title>Chromosome-level genome assembly of the freshwater bivalve Anodonta woodiana.</title>
        <authorList>
            <person name="Chen X."/>
        </authorList>
    </citation>
    <scope>NUCLEOTIDE SEQUENCE [LARGE SCALE GENOMIC DNA]</scope>
    <source>
        <strain evidence="4">MN2024</strain>
        <tissue evidence="4">Gills</tissue>
    </source>
</reference>
<evidence type="ECO:0000256" key="3">
    <source>
        <dbReference type="SAM" id="SignalP"/>
    </source>
</evidence>
<dbReference type="AlphaFoldDB" id="A0ABD3USV4"/>
<gene>
    <name evidence="4" type="ORF">ACJMK2_015894</name>
</gene>
<feature type="chain" id="PRO_5044781260" evidence="3">
    <location>
        <begin position="28"/>
        <end position="188"/>
    </location>
</feature>
<proteinExistence type="predicted"/>
<protein>
    <submittedName>
        <fullName evidence="4">Uncharacterized protein</fullName>
    </submittedName>
</protein>
<dbReference type="EMBL" id="JBJQND010000015">
    <property type="protein sequence ID" value="KAL3852222.1"/>
    <property type="molecule type" value="Genomic_DNA"/>
</dbReference>
<feature type="signal peptide" evidence="3">
    <location>
        <begin position="1"/>
        <end position="27"/>
    </location>
</feature>
<keyword evidence="2" id="KW-0472">Membrane</keyword>
<organism evidence="4 5">
    <name type="scientific">Sinanodonta woodiana</name>
    <name type="common">Chinese pond mussel</name>
    <name type="synonym">Anodonta woodiana</name>
    <dbReference type="NCBI Taxonomy" id="1069815"/>
    <lineage>
        <taxon>Eukaryota</taxon>
        <taxon>Metazoa</taxon>
        <taxon>Spiralia</taxon>
        <taxon>Lophotrochozoa</taxon>
        <taxon>Mollusca</taxon>
        <taxon>Bivalvia</taxon>
        <taxon>Autobranchia</taxon>
        <taxon>Heteroconchia</taxon>
        <taxon>Palaeoheterodonta</taxon>
        <taxon>Unionida</taxon>
        <taxon>Unionoidea</taxon>
        <taxon>Unionidae</taxon>
        <taxon>Unioninae</taxon>
        <taxon>Sinanodonta</taxon>
    </lineage>
</organism>
<feature type="region of interest" description="Disordered" evidence="1">
    <location>
        <begin position="152"/>
        <end position="188"/>
    </location>
</feature>
<feature type="compositionally biased region" description="Basic and acidic residues" evidence="1">
    <location>
        <begin position="172"/>
        <end position="188"/>
    </location>
</feature>
<evidence type="ECO:0000313" key="5">
    <source>
        <dbReference type="Proteomes" id="UP001634394"/>
    </source>
</evidence>
<evidence type="ECO:0000256" key="2">
    <source>
        <dbReference type="SAM" id="Phobius"/>
    </source>
</evidence>
<evidence type="ECO:0000256" key="1">
    <source>
        <dbReference type="SAM" id="MobiDB-lite"/>
    </source>
</evidence>
<dbReference type="Proteomes" id="UP001634394">
    <property type="component" value="Unassembled WGS sequence"/>
</dbReference>
<evidence type="ECO:0000313" key="4">
    <source>
        <dbReference type="EMBL" id="KAL3852222.1"/>
    </source>
</evidence>
<keyword evidence="2" id="KW-1133">Transmembrane helix</keyword>
<sequence>MDGLFHGLQRIALLLAVLIGLPNLGFSQQDNTNNLEDETTDGSTNVTFGIATPQPWSETSKFPVIFFSCLSLVILLICAVGLSTCVRKARANARPGRRGPPDLSMVFSVVLNQRLSESLRSYSERNMDSGIRPVEFPWEPATYEIKLPMPPPYEEINTFQQKPDLPPSYSDSIKDSISADKINDNSHA</sequence>